<proteinExistence type="predicted"/>
<protein>
    <submittedName>
        <fullName evidence="1">Uncharacterized protein</fullName>
    </submittedName>
</protein>
<gene>
    <name evidence="1" type="ORF">NQ318_020518</name>
</gene>
<dbReference type="AlphaFoldDB" id="A0AAV8Z0F3"/>
<evidence type="ECO:0000313" key="2">
    <source>
        <dbReference type="Proteomes" id="UP001162162"/>
    </source>
</evidence>
<name>A0AAV8Z0F3_9CUCU</name>
<accession>A0AAV8Z0F3</accession>
<dbReference type="EMBL" id="JAPWTK010000022">
    <property type="protein sequence ID" value="KAJ8957491.1"/>
    <property type="molecule type" value="Genomic_DNA"/>
</dbReference>
<comment type="caution">
    <text evidence="1">The sequence shown here is derived from an EMBL/GenBank/DDBJ whole genome shotgun (WGS) entry which is preliminary data.</text>
</comment>
<sequence length="206" mass="23253">MSDTAYHTLSPYLNFVGFNSLVKEDNARWNDSTKVVHSSSLPVALPVLYEGFTVDVVNITTCDLSDEENGELVSVISSEESPDQLYSATFTIPEILDEDSYVEYESFAWDEDRGEWIFLFSGFRSLCNSILKSIPYKKFSNSVEPKWPKDCPIPADKYELTDFPISGQYIVLSELRHVAPLVQHRIKLLSGSGLVLCRDVYTISSN</sequence>
<organism evidence="1 2">
    <name type="scientific">Aromia moschata</name>
    <dbReference type="NCBI Taxonomy" id="1265417"/>
    <lineage>
        <taxon>Eukaryota</taxon>
        <taxon>Metazoa</taxon>
        <taxon>Ecdysozoa</taxon>
        <taxon>Arthropoda</taxon>
        <taxon>Hexapoda</taxon>
        <taxon>Insecta</taxon>
        <taxon>Pterygota</taxon>
        <taxon>Neoptera</taxon>
        <taxon>Endopterygota</taxon>
        <taxon>Coleoptera</taxon>
        <taxon>Polyphaga</taxon>
        <taxon>Cucujiformia</taxon>
        <taxon>Chrysomeloidea</taxon>
        <taxon>Cerambycidae</taxon>
        <taxon>Cerambycinae</taxon>
        <taxon>Callichromatini</taxon>
        <taxon>Aromia</taxon>
    </lineage>
</organism>
<evidence type="ECO:0000313" key="1">
    <source>
        <dbReference type="EMBL" id="KAJ8957491.1"/>
    </source>
</evidence>
<reference evidence="1" key="1">
    <citation type="journal article" date="2023" name="Insect Mol. Biol.">
        <title>Genome sequencing provides insights into the evolution of gene families encoding plant cell wall-degrading enzymes in longhorned beetles.</title>
        <authorList>
            <person name="Shin N.R."/>
            <person name="Okamura Y."/>
            <person name="Kirsch R."/>
            <person name="Pauchet Y."/>
        </authorList>
    </citation>
    <scope>NUCLEOTIDE SEQUENCE</scope>
    <source>
        <strain evidence="1">AMC_N1</strain>
    </source>
</reference>
<keyword evidence="2" id="KW-1185">Reference proteome</keyword>
<dbReference type="Proteomes" id="UP001162162">
    <property type="component" value="Unassembled WGS sequence"/>
</dbReference>